<dbReference type="SUPFAM" id="SSF90123">
    <property type="entry name" value="ABC transporter transmembrane region"/>
    <property type="match status" value="1"/>
</dbReference>
<sequence>MKNMTKKQIVKLLKKHLFHLFFAFFLLICATGMTISIPLFSRNIINFILINNTAASLFKIQLMLLLLISLSKELLMYGSYYIFENRIRLFTASLRKKIFEVAQNNFNQISSFDSGRLFTYISTDTERIQNFFYPTLIFFMKDLLILIFALTIGLFMNPLAITISVLPLLLFFVLARFVNSKIKNLTHKALESQTEFISRLEEYIQGMEMFRVFLKEKFSIAKFKEFNEDYTKNDIKRINSIVLFNIPLALLFNSGYIIAIIVGVYQMKIGTIQAGGLVAVLMIIDYIYESAKNFWDFNIHCQEIKVVQKRLSEILELPFSKKCNATSKLYRLDEKIKSLKVHIPNFSYEDAAPLLENFKLDVQTGKIIGLFGKSGIGKSTVIKIILGLLSVENNYVFINNIPLSKIEINSYYQKVAYLPQYSVFFKGTVRENILLGDDKELDKDLIEFLDDLSLEKQIDEGGHNLSGGERQRIAIARTFVQNNKDMYLLDEPTTYLDGVKIKSLKELIRKKASKSIILIISHSKDFLEDLCDNIVEFS</sequence>
<evidence type="ECO:0000256" key="1">
    <source>
        <dbReference type="ARBA" id="ARBA00004651"/>
    </source>
</evidence>
<evidence type="ECO:0000256" key="6">
    <source>
        <dbReference type="ARBA" id="ARBA00023136"/>
    </source>
</evidence>
<reference evidence="11" key="1">
    <citation type="submission" date="2016-11" db="EMBL/GenBank/DDBJ databases">
        <authorList>
            <person name="Varghese N."/>
            <person name="Submissions S."/>
        </authorList>
    </citation>
    <scope>NUCLEOTIDE SEQUENCE [LARGE SCALE GENOMIC DNA]</scope>
    <source>
        <strain evidence="11">DSM 15807</strain>
    </source>
</reference>
<dbReference type="GO" id="GO:0015421">
    <property type="term" value="F:ABC-type oligopeptide transporter activity"/>
    <property type="evidence" value="ECO:0007669"/>
    <property type="project" value="TreeGrafter"/>
</dbReference>
<evidence type="ECO:0000256" key="5">
    <source>
        <dbReference type="ARBA" id="ARBA00022989"/>
    </source>
</evidence>
<keyword evidence="3" id="KW-0547">Nucleotide-binding</keyword>
<evidence type="ECO:0000259" key="9">
    <source>
        <dbReference type="PROSITE" id="PS50929"/>
    </source>
</evidence>
<dbReference type="PROSITE" id="PS50893">
    <property type="entry name" value="ABC_TRANSPORTER_2"/>
    <property type="match status" value="1"/>
</dbReference>
<dbReference type="Proteomes" id="UP000242592">
    <property type="component" value="Unassembled WGS sequence"/>
</dbReference>
<organism evidence="10 11">
    <name type="scientific">Thermosipho atlanticus DSM 15807</name>
    <dbReference type="NCBI Taxonomy" id="1123380"/>
    <lineage>
        <taxon>Bacteria</taxon>
        <taxon>Thermotogati</taxon>
        <taxon>Thermotogota</taxon>
        <taxon>Thermotogae</taxon>
        <taxon>Thermotogales</taxon>
        <taxon>Fervidobacteriaceae</taxon>
        <taxon>Thermosipho</taxon>
    </lineage>
</organism>
<evidence type="ECO:0000256" key="3">
    <source>
        <dbReference type="ARBA" id="ARBA00022741"/>
    </source>
</evidence>
<keyword evidence="2 7" id="KW-0812">Transmembrane</keyword>
<feature type="domain" description="ABC transporter" evidence="8">
    <location>
        <begin position="330"/>
        <end position="538"/>
    </location>
</feature>
<dbReference type="RefSeq" id="WP_073071661.1">
    <property type="nucleotide sequence ID" value="NZ_FQXN01000001.1"/>
</dbReference>
<feature type="transmembrane region" description="Helical" evidence="7">
    <location>
        <begin position="131"/>
        <end position="153"/>
    </location>
</feature>
<feature type="transmembrane region" description="Helical" evidence="7">
    <location>
        <begin position="159"/>
        <end position="178"/>
    </location>
</feature>
<dbReference type="PANTHER" id="PTHR43394:SF1">
    <property type="entry name" value="ATP-BINDING CASSETTE SUB-FAMILY B MEMBER 10, MITOCHONDRIAL"/>
    <property type="match status" value="1"/>
</dbReference>
<dbReference type="Pfam" id="PF00005">
    <property type="entry name" value="ABC_tran"/>
    <property type="match status" value="1"/>
</dbReference>
<dbReference type="PANTHER" id="PTHR43394">
    <property type="entry name" value="ATP-DEPENDENT PERMEASE MDL1, MITOCHONDRIAL"/>
    <property type="match status" value="1"/>
</dbReference>
<feature type="transmembrane region" description="Helical" evidence="7">
    <location>
        <begin position="60"/>
        <end position="83"/>
    </location>
</feature>
<evidence type="ECO:0000259" key="8">
    <source>
        <dbReference type="PROSITE" id="PS50893"/>
    </source>
</evidence>
<dbReference type="OrthoDB" id="49294at2"/>
<dbReference type="STRING" id="1123380.SAMN02745199_0440"/>
<dbReference type="GO" id="GO:0005524">
    <property type="term" value="F:ATP binding"/>
    <property type="evidence" value="ECO:0007669"/>
    <property type="project" value="UniProtKB-KW"/>
</dbReference>
<dbReference type="SUPFAM" id="SSF52540">
    <property type="entry name" value="P-loop containing nucleoside triphosphate hydrolases"/>
    <property type="match status" value="1"/>
</dbReference>
<dbReference type="SMART" id="SM00382">
    <property type="entry name" value="AAA"/>
    <property type="match status" value="1"/>
</dbReference>
<dbReference type="GO" id="GO:0016887">
    <property type="term" value="F:ATP hydrolysis activity"/>
    <property type="evidence" value="ECO:0007669"/>
    <property type="project" value="InterPro"/>
</dbReference>
<accession>A0A1M5RB02</accession>
<gene>
    <name evidence="10" type="ORF">SAMN02745199_0440</name>
</gene>
<dbReference type="Gene3D" id="1.20.1560.10">
    <property type="entry name" value="ABC transporter type 1, transmembrane domain"/>
    <property type="match status" value="1"/>
</dbReference>
<dbReference type="AlphaFoldDB" id="A0A1M5RB02"/>
<dbReference type="InterPro" id="IPR011527">
    <property type="entry name" value="ABC1_TM_dom"/>
</dbReference>
<proteinExistence type="predicted"/>
<comment type="subcellular location">
    <subcellularLocation>
        <location evidence="1">Cell membrane</location>
        <topology evidence="1">Multi-pass membrane protein</topology>
    </subcellularLocation>
</comment>
<dbReference type="Gene3D" id="3.40.50.300">
    <property type="entry name" value="P-loop containing nucleotide triphosphate hydrolases"/>
    <property type="match status" value="1"/>
</dbReference>
<dbReference type="CDD" id="cd03228">
    <property type="entry name" value="ABCC_MRP_Like"/>
    <property type="match status" value="1"/>
</dbReference>
<dbReference type="GO" id="GO:0005886">
    <property type="term" value="C:plasma membrane"/>
    <property type="evidence" value="ECO:0007669"/>
    <property type="project" value="UniProtKB-SubCell"/>
</dbReference>
<dbReference type="PROSITE" id="PS00211">
    <property type="entry name" value="ABC_TRANSPORTER_1"/>
    <property type="match status" value="1"/>
</dbReference>
<name>A0A1M5RB02_9BACT</name>
<dbReference type="InterPro" id="IPR039421">
    <property type="entry name" value="Type_1_exporter"/>
</dbReference>
<protein>
    <submittedName>
        <fullName evidence="10">ABC-type multidrug transport system, ATPase and permease component</fullName>
    </submittedName>
</protein>
<dbReference type="InterPro" id="IPR027417">
    <property type="entry name" value="P-loop_NTPase"/>
</dbReference>
<evidence type="ECO:0000256" key="2">
    <source>
        <dbReference type="ARBA" id="ARBA00022692"/>
    </source>
</evidence>
<evidence type="ECO:0000256" key="7">
    <source>
        <dbReference type="SAM" id="Phobius"/>
    </source>
</evidence>
<dbReference type="PROSITE" id="PS50929">
    <property type="entry name" value="ABC_TM1F"/>
    <property type="match status" value="1"/>
</dbReference>
<feature type="transmembrane region" description="Helical" evidence="7">
    <location>
        <begin position="271"/>
        <end position="288"/>
    </location>
</feature>
<dbReference type="InterPro" id="IPR003439">
    <property type="entry name" value="ABC_transporter-like_ATP-bd"/>
</dbReference>
<feature type="domain" description="ABC transmembrane type-1" evidence="9">
    <location>
        <begin position="21"/>
        <end position="303"/>
    </location>
</feature>
<dbReference type="Pfam" id="PF00664">
    <property type="entry name" value="ABC_membrane"/>
    <property type="match status" value="1"/>
</dbReference>
<feature type="transmembrane region" description="Helical" evidence="7">
    <location>
        <begin position="20"/>
        <end position="40"/>
    </location>
</feature>
<keyword evidence="5 7" id="KW-1133">Transmembrane helix</keyword>
<keyword evidence="6 7" id="KW-0472">Membrane</keyword>
<dbReference type="InterPro" id="IPR003593">
    <property type="entry name" value="AAA+_ATPase"/>
</dbReference>
<feature type="transmembrane region" description="Helical" evidence="7">
    <location>
        <begin position="242"/>
        <end position="265"/>
    </location>
</feature>
<evidence type="ECO:0000313" key="10">
    <source>
        <dbReference type="EMBL" id="SHH23512.1"/>
    </source>
</evidence>
<evidence type="ECO:0000256" key="4">
    <source>
        <dbReference type="ARBA" id="ARBA00022840"/>
    </source>
</evidence>
<keyword evidence="4" id="KW-0067">ATP-binding</keyword>
<dbReference type="InterPro" id="IPR017871">
    <property type="entry name" value="ABC_transporter-like_CS"/>
</dbReference>
<dbReference type="InterPro" id="IPR036640">
    <property type="entry name" value="ABC1_TM_sf"/>
</dbReference>
<evidence type="ECO:0000313" key="11">
    <source>
        <dbReference type="Proteomes" id="UP000242592"/>
    </source>
</evidence>
<keyword evidence="11" id="KW-1185">Reference proteome</keyword>
<dbReference type="EMBL" id="FQXN01000001">
    <property type="protein sequence ID" value="SHH23512.1"/>
    <property type="molecule type" value="Genomic_DNA"/>
</dbReference>